<comment type="caution">
    <text evidence="1">The sequence shown here is derived from an EMBL/GenBank/DDBJ whole genome shotgun (WGS) entry which is preliminary data.</text>
</comment>
<sequence>MSYRISVQKICSDRYYRAGEENTLNIGLLVKGSLSEFNRGYVGSGHEEASVNLKGHKTVSMCGISFGSLGKADIDELLSSD</sequence>
<reference evidence="1 2" key="1">
    <citation type="journal article" date="2016" name="Appl. Environ. Microbiol.">
        <title>Function and Phylogeny of Bacterial Butyryl Coenzyme A:Acetate Transferases and Their Diversity in the Proximal Colon of Swine.</title>
        <authorList>
            <person name="Trachsel J."/>
            <person name="Bayles D.O."/>
            <person name="Looft T."/>
            <person name="Levine U.Y."/>
            <person name="Allen H.K."/>
        </authorList>
    </citation>
    <scope>NUCLEOTIDE SEQUENCE [LARGE SCALE GENOMIC DNA]</scope>
    <source>
        <strain evidence="1 2">68-3-10</strain>
    </source>
</reference>
<name>A0A1Q9JI06_9FIRM</name>
<keyword evidence="2" id="KW-1185">Reference proteome</keyword>
<dbReference type="AlphaFoldDB" id="A0A1Q9JI06"/>
<organism evidence="1 2">
    <name type="scientific">Hornefia porci</name>
    <dbReference type="NCBI Taxonomy" id="2652292"/>
    <lineage>
        <taxon>Bacteria</taxon>
        <taxon>Bacillati</taxon>
        <taxon>Bacillota</taxon>
        <taxon>Clostridia</taxon>
        <taxon>Peptostreptococcales</taxon>
        <taxon>Anaerovoracaceae</taxon>
        <taxon>Hornefia</taxon>
    </lineage>
</organism>
<accession>A0A1Q9JI06</accession>
<proteinExistence type="predicted"/>
<evidence type="ECO:0000313" key="1">
    <source>
        <dbReference type="EMBL" id="OLR55771.1"/>
    </source>
</evidence>
<dbReference type="Proteomes" id="UP000187404">
    <property type="component" value="Unassembled WGS sequence"/>
</dbReference>
<dbReference type="EMBL" id="MJIE01000001">
    <property type="protein sequence ID" value="OLR55771.1"/>
    <property type="molecule type" value="Genomic_DNA"/>
</dbReference>
<evidence type="ECO:0000313" key="2">
    <source>
        <dbReference type="Proteomes" id="UP000187404"/>
    </source>
</evidence>
<gene>
    <name evidence="1" type="ORF">BHK98_06660</name>
</gene>
<protein>
    <submittedName>
        <fullName evidence="1">Uncharacterized protein</fullName>
    </submittedName>
</protein>